<dbReference type="PANTHER" id="PTHR12227:SF0">
    <property type="entry name" value="GLYCERATE KINASE"/>
    <property type="match status" value="1"/>
</dbReference>
<dbReference type="PANTHER" id="PTHR12227">
    <property type="entry name" value="GLYCERATE KINASE"/>
    <property type="match status" value="1"/>
</dbReference>
<evidence type="ECO:0000256" key="2">
    <source>
        <dbReference type="ARBA" id="ARBA00005393"/>
    </source>
</evidence>
<proteinExistence type="inferred from homology"/>
<reference evidence="12" key="1">
    <citation type="submission" date="2017-02" db="UniProtKB">
        <authorList>
            <consortium name="WormBaseParasite"/>
        </authorList>
    </citation>
    <scope>IDENTIFICATION</scope>
</reference>
<evidence type="ECO:0000256" key="7">
    <source>
        <dbReference type="ARBA" id="ARBA00022777"/>
    </source>
</evidence>
<comment type="catalytic activity">
    <reaction evidence="1">
        <text>(R)-glycerate + ATP = (2R)-3-phosphoglycerate + ADP + H(+)</text>
        <dbReference type="Rhea" id="RHEA:23516"/>
        <dbReference type="ChEBI" id="CHEBI:15378"/>
        <dbReference type="ChEBI" id="CHEBI:16659"/>
        <dbReference type="ChEBI" id="CHEBI:30616"/>
        <dbReference type="ChEBI" id="CHEBI:58272"/>
        <dbReference type="ChEBI" id="CHEBI:456216"/>
        <dbReference type="EC" id="2.7.1.31"/>
    </reaction>
</comment>
<evidence type="ECO:0000256" key="8">
    <source>
        <dbReference type="ARBA" id="ARBA00022840"/>
    </source>
</evidence>
<dbReference type="InterPro" id="IPR038614">
    <property type="entry name" value="GK_N_sf"/>
</dbReference>
<evidence type="ECO:0000256" key="5">
    <source>
        <dbReference type="ARBA" id="ARBA00022679"/>
    </source>
</evidence>
<evidence type="ECO:0000256" key="1">
    <source>
        <dbReference type="ARBA" id="ARBA00000694"/>
    </source>
</evidence>
<evidence type="ECO:0000313" key="11">
    <source>
        <dbReference type="Proteomes" id="UP000046393"/>
    </source>
</evidence>
<sequence length="473" mass="50875">MFELRNACLSAFRSSVKAVQPYNRVRSTLKVADGYLSVGKQKYKLNSNVYIAAFGKAGLGMVQGAEDVLGSEVVKGIASVPRNSLQKLSPGEHLITNIYEGATNNLPDEDSLRNAKKIEDMAKSLTANDLFLVLISGGGSALLSAPVESISLSEKLATIKAMTSRGADIKQLNTVRIALSRLKGGKLAALAKPAKVLSLIISDIVGDPLELIASGPTVIPADDKITSTPVQILKDLSAWNSIPKNVQDVLKSSSETFDAQQKLVNNQIISNNETAISGLEEFFKNVGYSSHKVSNTIAKNAQIFGKELASVVKAVISGDNPVEQLKMLNFPDMSLRCSNSDRFALLFGGECTVTLTGNGKGGRNQEIVLKAVSELLSTDITKSPYDFVLMSAGTDGQDGPTEVAGVVFTSDDLLYMQSSAGWNKQKIDEYLNKNDSYNFWKIFRNGLCHVITGPTGTNVMDVQVLLFSKKVSH</sequence>
<dbReference type="FunFam" id="3.40.50.10180:FF:000001">
    <property type="entry name" value="Glycerate kinase"/>
    <property type="match status" value="1"/>
</dbReference>
<dbReference type="InterPro" id="IPR039760">
    <property type="entry name" value="MOFRL_protein"/>
</dbReference>
<organism evidence="11 12">
    <name type="scientific">Syphacia muris</name>
    <dbReference type="NCBI Taxonomy" id="451379"/>
    <lineage>
        <taxon>Eukaryota</taxon>
        <taxon>Metazoa</taxon>
        <taxon>Ecdysozoa</taxon>
        <taxon>Nematoda</taxon>
        <taxon>Chromadorea</taxon>
        <taxon>Rhabditida</taxon>
        <taxon>Spirurina</taxon>
        <taxon>Oxyuridomorpha</taxon>
        <taxon>Oxyuroidea</taxon>
        <taxon>Oxyuridae</taxon>
        <taxon>Syphacia</taxon>
    </lineage>
</organism>
<keyword evidence="7" id="KW-0418">Kinase</keyword>
<keyword evidence="5" id="KW-0808">Transferase</keyword>
<dbReference type="STRING" id="451379.A0A0N5AWV5"/>
<keyword evidence="6" id="KW-0547">Nucleotide-binding</keyword>
<dbReference type="GO" id="GO:0005737">
    <property type="term" value="C:cytoplasm"/>
    <property type="evidence" value="ECO:0007669"/>
    <property type="project" value="TreeGrafter"/>
</dbReference>
<dbReference type="Gene3D" id="3.40.1480.10">
    <property type="entry name" value="MOFRL domain"/>
    <property type="match status" value="1"/>
</dbReference>
<dbReference type="Pfam" id="PF05161">
    <property type="entry name" value="MOFRL"/>
    <property type="match status" value="1"/>
</dbReference>
<evidence type="ECO:0000313" key="12">
    <source>
        <dbReference type="WBParaSite" id="SMUV_0000941801-mRNA-1"/>
    </source>
</evidence>
<accession>A0A0N5AWV5</accession>
<dbReference type="EC" id="2.7.1.31" evidence="3"/>
<dbReference type="InterPro" id="IPR037035">
    <property type="entry name" value="GK-like_C_sf"/>
</dbReference>
<dbReference type="AlphaFoldDB" id="A0A0N5AWV5"/>
<evidence type="ECO:0000256" key="4">
    <source>
        <dbReference type="ARBA" id="ARBA00020720"/>
    </source>
</evidence>
<evidence type="ECO:0000256" key="6">
    <source>
        <dbReference type="ARBA" id="ARBA00022741"/>
    </source>
</evidence>
<evidence type="ECO:0000256" key="3">
    <source>
        <dbReference type="ARBA" id="ARBA00012101"/>
    </source>
</evidence>
<protein>
    <recommendedName>
        <fullName evidence="4">Glycerate kinase</fullName>
        <ecNumber evidence="3">2.7.1.31</ecNumber>
    </recommendedName>
</protein>
<dbReference type="InterPro" id="IPR007835">
    <property type="entry name" value="MOFRL"/>
</dbReference>
<feature type="domain" description="MOFRL" evidence="9">
    <location>
        <begin position="344"/>
        <end position="461"/>
    </location>
</feature>
<dbReference type="Proteomes" id="UP000046393">
    <property type="component" value="Unplaced"/>
</dbReference>
<evidence type="ECO:0000259" key="9">
    <source>
        <dbReference type="Pfam" id="PF05161"/>
    </source>
</evidence>
<dbReference type="GO" id="GO:0008887">
    <property type="term" value="F:glycerate kinase activity"/>
    <property type="evidence" value="ECO:0007669"/>
    <property type="project" value="UniProtKB-EC"/>
</dbReference>
<dbReference type="GO" id="GO:0005524">
    <property type="term" value="F:ATP binding"/>
    <property type="evidence" value="ECO:0007669"/>
    <property type="project" value="UniProtKB-KW"/>
</dbReference>
<name>A0A0N5AWV5_9BILA</name>
<dbReference type="WBParaSite" id="SMUV_0000941801-mRNA-1">
    <property type="protein sequence ID" value="SMUV_0000941801-mRNA-1"/>
    <property type="gene ID" value="SMUV_0000941801"/>
</dbReference>
<feature type="domain" description="MOFRL-associated" evidence="10">
    <location>
        <begin position="9"/>
        <end position="251"/>
    </location>
</feature>
<dbReference type="Gene3D" id="3.40.50.10180">
    <property type="entry name" value="Glycerate kinase, MOFRL-like N-terminal domain"/>
    <property type="match status" value="1"/>
</dbReference>
<keyword evidence="8" id="KW-0067">ATP-binding</keyword>
<dbReference type="InterPro" id="IPR025286">
    <property type="entry name" value="MOFRL_assoc_dom"/>
</dbReference>
<dbReference type="SUPFAM" id="SSF82544">
    <property type="entry name" value="GckA/TtuD-like"/>
    <property type="match status" value="1"/>
</dbReference>
<evidence type="ECO:0000259" key="10">
    <source>
        <dbReference type="Pfam" id="PF13660"/>
    </source>
</evidence>
<comment type="similarity">
    <text evidence="2">Belongs to the glycerate kinase type-2 family.</text>
</comment>
<dbReference type="Pfam" id="PF13660">
    <property type="entry name" value="DUF4147"/>
    <property type="match status" value="1"/>
</dbReference>
<keyword evidence="11" id="KW-1185">Reference proteome</keyword>